<evidence type="ECO:0000256" key="7">
    <source>
        <dbReference type="ARBA" id="ARBA00023136"/>
    </source>
</evidence>
<proteinExistence type="inferred from homology"/>
<keyword evidence="11" id="KW-1185">Reference proteome</keyword>
<dbReference type="GO" id="GO:0016020">
    <property type="term" value="C:membrane"/>
    <property type="evidence" value="ECO:0007669"/>
    <property type="project" value="UniProtKB-SubCell"/>
</dbReference>
<dbReference type="AlphaFoldDB" id="A0A2J6PZV9"/>
<dbReference type="GO" id="GO:0005739">
    <property type="term" value="C:mitochondrion"/>
    <property type="evidence" value="ECO:0007669"/>
    <property type="project" value="UniProtKB-SubCell"/>
</dbReference>
<name>A0A2J6PZV9_9HELO</name>
<evidence type="ECO:0000313" key="10">
    <source>
        <dbReference type="EMBL" id="PMD19571.1"/>
    </source>
</evidence>
<dbReference type="GO" id="GO:0005783">
    <property type="term" value="C:endoplasmic reticulum"/>
    <property type="evidence" value="ECO:0007669"/>
    <property type="project" value="UniProtKB-SubCell"/>
</dbReference>
<gene>
    <name evidence="10" type="ORF">NA56DRAFT_575240</name>
</gene>
<accession>A0A2J6PZV9</accession>
<evidence type="ECO:0000259" key="9">
    <source>
        <dbReference type="Pfam" id="PF05057"/>
    </source>
</evidence>
<comment type="similarity">
    <text evidence="4">Belongs to the putative lipase ROG1 family.</text>
</comment>
<keyword evidence="6" id="KW-0496">Mitochondrion</keyword>
<dbReference type="InterPro" id="IPR052374">
    <property type="entry name" value="SERAC1"/>
</dbReference>
<feature type="region of interest" description="Disordered" evidence="8">
    <location>
        <begin position="42"/>
        <end position="61"/>
    </location>
</feature>
<dbReference type="SUPFAM" id="SSF53474">
    <property type="entry name" value="alpha/beta-Hydrolases"/>
    <property type="match status" value="1"/>
</dbReference>
<feature type="compositionally biased region" description="Acidic residues" evidence="8">
    <location>
        <begin position="48"/>
        <end position="57"/>
    </location>
</feature>
<evidence type="ECO:0000256" key="4">
    <source>
        <dbReference type="ARBA" id="ARBA00007920"/>
    </source>
</evidence>
<protein>
    <recommendedName>
        <fullName evidence="9">DUF676 domain-containing protein</fullName>
    </recommendedName>
</protein>
<evidence type="ECO:0000256" key="1">
    <source>
        <dbReference type="ARBA" id="ARBA00004173"/>
    </source>
</evidence>
<sequence>MAIWYKPPKGVKITADIVFIHGLTGGRDSTWTAEGAKEPWPKLFLKDENDDEDDEDEKGSGYPLKTARIMSWGYDADIVKLVKPAGQNRVMDHARNLLGALEDVREGSAASRPLIFVAHSLGGLVVKAALLRAVSSPEPGFKKVFECTQGIAFLGTPHYGSDKADFAHLLLNWVSLFRPTDKDIVGVLERESEVNTNIRDEFFEMLRATKLAHKEPSILVCFYEEKPMSVAGKTFFVVTKDSAKLGGYKQRGISGDHSSMTKFASKNDAGYKSVAAAIKRWMPTKAIAVKPSAGMAAEAAEKRKANATHGGVVQKGASVGGSISTGGGSVSMNTTNNMRS</sequence>
<evidence type="ECO:0000313" key="11">
    <source>
        <dbReference type="Proteomes" id="UP000235672"/>
    </source>
</evidence>
<reference evidence="10 11" key="1">
    <citation type="submission" date="2016-05" db="EMBL/GenBank/DDBJ databases">
        <title>A degradative enzymes factory behind the ericoid mycorrhizal symbiosis.</title>
        <authorList>
            <consortium name="DOE Joint Genome Institute"/>
            <person name="Martino E."/>
            <person name="Morin E."/>
            <person name="Grelet G."/>
            <person name="Kuo A."/>
            <person name="Kohler A."/>
            <person name="Daghino S."/>
            <person name="Barry K."/>
            <person name="Choi C."/>
            <person name="Cichocki N."/>
            <person name="Clum A."/>
            <person name="Copeland A."/>
            <person name="Hainaut M."/>
            <person name="Haridas S."/>
            <person name="Labutti K."/>
            <person name="Lindquist E."/>
            <person name="Lipzen A."/>
            <person name="Khouja H.-R."/>
            <person name="Murat C."/>
            <person name="Ohm R."/>
            <person name="Olson A."/>
            <person name="Spatafora J."/>
            <person name="Veneault-Fourrey C."/>
            <person name="Henrissat B."/>
            <person name="Grigoriev I."/>
            <person name="Martin F."/>
            <person name="Perotto S."/>
        </authorList>
    </citation>
    <scope>NUCLEOTIDE SEQUENCE [LARGE SCALE GENOMIC DNA]</scope>
    <source>
        <strain evidence="10 11">UAMH 7357</strain>
    </source>
</reference>
<evidence type="ECO:0000256" key="8">
    <source>
        <dbReference type="SAM" id="MobiDB-lite"/>
    </source>
</evidence>
<dbReference type="Proteomes" id="UP000235672">
    <property type="component" value="Unassembled WGS sequence"/>
</dbReference>
<comment type="subcellular location">
    <subcellularLocation>
        <location evidence="2">Endoplasmic reticulum</location>
    </subcellularLocation>
    <subcellularLocation>
        <location evidence="3">Membrane</location>
    </subcellularLocation>
    <subcellularLocation>
        <location evidence="1">Mitochondrion</location>
    </subcellularLocation>
</comment>
<dbReference type="InterPro" id="IPR029058">
    <property type="entry name" value="AB_hydrolase_fold"/>
</dbReference>
<dbReference type="InterPro" id="IPR007751">
    <property type="entry name" value="DUF676_lipase-like"/>
</dbReference>
<dbReference type="Gene3D" id="3.40.50.1820">
    <property type="entry name" value="alpha/beta hydrolase"/>
    <property type="match status" value="1"/>
</dbReference>
<keyword evidence="7" id="KW-0472">Membrane</keyword>
<dbReference type="OrthoDB" id="5086500at2759"/>
<feature type="domain" description="DUF676" evidence="9">
    <location>
        <begin position="102"/>
        <end position="162"/>
    </location>
</feature>
<dbReference type="PANTHER" id="PTHR48182:SF2">
    <property type="entry name" value="PROTEIN SERAC1"/>
    <property type="match status" value="1"/>
</dbReference>
<organism evidence="10 11">
    <name type="scientific">Hyaloscypha hepaticicola</name>
    <dbReference type="NCBI Taxonomy" id="2082293"/>
    <lineage>
        <taxon>Eukaryota</taxon>
        <taxon>Fungi</taxon>
        <taxon>Dikarya</taxon>
        <taxon>Ascomycota</taxon>
        <taxon>Pezizomycotina</taxon>
        <taxon>Leotiomycetes</taxon>
        <taxon>Helotiales</taxon>
        <taxon>Hyaloscyphaceae</taxon>
        <taxon>Hyaloscypha</taxon>
    </lineage>
</organism>
<dbReference type="Pfam" id="PF05057">
    <property type="entry name" value="DUF676"/>
    <property type="match status" value="1"/>
</dbReference>
<dbReference type="EMBL" id="KZ613488">
    <property type="protein sequence ID" value="PMD19571.1"/>
    <property type="molecule type" value="Genomic_DNA"/>
</dbReference>
<evidence type="ECO:0000256" key="2">
    <source>
        <dbReference type="ARBA" id="ARBA00004240"/>
    </source>
</evidence>
<evidence type="ECO:0000256" key="5">
    <source>
        <dbReference type="ARBA" id="ARBA00022824"/>
    </source>
</evidence>
<dbReference type="PANTHER" id="PTHR48182">
    <property type="entry name" value="PROTEIN SERAC1"/>
    <property type="match status" value="1"/>
</dbReference>
<keyword evidence="5" id="KW-0256">Endoplasmic reticulum</keyword>
<evidence type="ECO:0000256" key="6">
    <source>
        <dbReference type="ARBA" id="ARBA00023128"/>
    </source>
</evidence>
<evidence type="ECO:0000256" key="3">
    <source>
        <dbReference type="ARBA" id="ARBA00004370"/>
    </source>
</evidence>